<dbReference type="Proteomes" id="UP000887579">
    <property type="component" value="Unplaced"/>
</dbReference>
<evidence type="ECO:0000313" key="1">
    <source>
        <dbReference type="Proteomes" id="UP000887579"/>
    </source>
</evidence>
<accession>A0AC34FM97</accession>
<sequence length="520" mass="59428">MEEERDGIISAVVLNKTFYMMCNYTEPHDFHIDIPNIIKDVNSPSKFFQELSTLFPLKRIKAFVMVLMDFTNPSIQLQTAFKKRCQDICKQNGIFFYSPLFASASLFCALLSTKTLINEGEYVIIINSDVGRTHRNVVKRIDGKYRLQEAGIIDVPVNRKGLKERIFGSHKSSKVILMTIFPNHVTQNSDELNRFVSLKSALKGCNFEVMKKCFLENMLEVATNLYQHLADEKKSDFYVTPCCYEMIGANYNKKWIIKADGTTELPFEGTAVIDIVRHNNLLDSGVSLYGNVDTNLTCLEKLYLTRFKSKKAKVTLQIDINMIYDFKVEEYNADSATTEVAEKLDAKLSIKNTVEKAKVIFGKNDFSIIVWEKGSKKTLKDSNGSTKIPYYVAFNEEIPVIGEAAKIVLKTKPTFVVYDLFKLSCMENINEKDPKWPFNVTKNKDDEILVDFETFRGRRKTRPGFLLALLFKHCLKVIMDETGDMLTDLEVGFNGLETENKLIFNFLEAAKSSKVNLLFV</sequence>
<name>A0AC34FM97_9BILA</name>
<protein>
    <submittedName>
        <fullName evidence="2">Uncharacterized protein</fullName>
    </submittedName>
</protein>
<evidence type="ECO:0000313" key="2">
    <source>
        <dbReference type="WBParaSite" id="ES5_v2.g18538.t1"/>
    </source>
</evidence>
<organism evidence="1 2">
    <name type="scientific">Panagrolaimus sp. ES5</name>
    <dbReference type="NCBI Taxonomy" id="591445"/>
    <lineage>
        <taxon>Eukaryota</taxon>
        <taxon>Metazoa</taxon>
        <taxon>Ecdysozoa</taxon>
        <taxon>Nematoda</taxon>
        <taxon>Chromadorea</taxon>
        <taxon>Rhabditida</taxon>
        <taxon>Tylenchina</taxon>
        <taxon>Panagrolaimomorpha</taxon>
        <taxon>Panagrolaimoidea</taxon>
        <taxon>Panagrolaimidae</taxon>
        <taxon>Panagrolaimus</taxon>
    </lineage>
</organism>
<reference evidence="2" key="1">
    <citation type="submission" date="2022-11" db="UniProtKB">
        <authorList>
            <consortium name="WormBaseParasite"/>
        </authorList>
    </citation>
    <scope>IDENTIFICATION</scope>
</reference>
<proteinExistence type="predicted"/>
<dbReference type="WBParaSite" id="ES5_v2.g18538.t1">
    <property type="protein sequence ID" value="ES5_v2.g18538.t1"/>
    <property type="gene ID" value="ES5_v2.g18538"/>
</dbReference>